<dbReference type="Proteomes" id="UP000241229">
    <property type="component" value="Unassembled WGS sequence"/>
</dbReference>
<dbReference type="AlphaFoldDB" id="A0A2P7SEV7"/>
<comment type="caution">
    <text evidence="2">The sequence shown here is derived from an EMBL/GenBank/DDBJ whole genome shotgun (WGS) entry which is preliminary data.</text>
</comment>
<dbReference type="EMBL" id="PXYK01000008">
    <property type="protein sequence ID" value="PSJ61018.1"/>
    <property type="molecule type" value="Genomic_DNA"/>
</dbReference>
<organism evidence="2 3">
    <name type="scientific">Kumtagia ephedrae</name>
    <dbReference type="NCBI Taxonomy" id="2116701"/>
    <lineage>
        <taxon>Bacteria</taxon>
        <taxon>Pseudomonadati</taxon>
        <taxon>Pseudomonadota</taxon>
        <taxon>Alphaproteobacteria</taxon>
        <taxon>Hyphomicrobiales</taxon>
        <taxon>Phyllobacteriaceae</taxon>
        <taxon>Kumtagia</taxon>
    </lineage>
</organism>
<proteinExistence type="predicted"/>
<accession>A0A2P7SEV7</accession>
<feature type="transmembrane region" description="Helical" evidence="1">
    <location>
        <begin position="41"/>
        <end position="68"/>
    </location>
</feature>
<protein>
    <submittedName>
        <fullName evidence="2">Uncharacterized protein</fullName>
    </submittedName>
</protein>
<keyword evidence="1" id="KW-0472">Membrane</keyword>
<keyword evidence="3" id="KW-1185">Reference proteome</keyword>
<keyword evidence="1" id="KW-1133">Transmembrane helix</keyword>
<evidence type="ECO:0000313" key="3">
    <source>
        <dbReference type="Proteomes" id="UP000241229"/>
    </source>
</evidence>
<gene>
    <name evidence="2" type="ORF">C7I84_09925</name>
</gene>
<sequence>MFTRRQTIRLCFVTVVAFLVWTVGGWLILKDQPEAAPATQLFTMAGMAMLLFAILLTFSIFFSSLFHLSFVATRADDMVRNYGHLMYYVLWKELQDHIDACAKANPK</sequence>
<feature type="transmembrane region" description="Helical" evidence="1">
    <location>
        <begin position="7"/>
        <end position="29"/>
    </location>
</feature>
<evidence type="ECO:0000313" key="2">
    <source>
        <dbReference type="EMBL" id="PSJ61018.1"/>
    </source>
</evidence>
<reference evidence="2 3" key="1">
    <citation type="submission" date="2018-03" db="EMBL/GenBank/DDBJ databases">
        <title>The draft genome of Mesorhizobium sp. 6GN-30.</title>
        <authorList>
            <person name="Liu L."/>
            <person name="Li L."/>
            <person name="Wang T."/>
            <person name="Zhang X."/>
            <person name="Liang L."/>
        </authorList>
    </citation>
    <scope>NUCLEOTIDE SEQUENCE [LARGE SCALE GENOMIC DNA]</scope>
    <source>
        <strain evidence="2 3">6GN30</strain>
    </source>
</reference>
<evidence type="ECO:0000256" key="1">
    <source>
        <dbReference type="SAM" id="Phobius"/>
    </source>
</evidence>
<name>A0A2P7SEV7_9HYPH</name>
<dbReference type="RefSeq" id="WP_106772023.1">
    <property type="nucleotide sequence ID" value="NZ_PXYK01000008.1"/>
</dbReference>
<keyword evidence="1" id="KW-0812">Transmembrane</keyword>